<dbReference type="Gene3D" id="1.10.150.20">
    <property type="entry name" value="5' to 3' exonuclease, C-terminal subdomain"/>
    <property type="match status" value="1"/>
</dbReference>
<keyword evidence="8 16" id="KW-0235">DNA replication</keyword>
<name>A0A517YH06_9BACT</name>
<evidence type="ECO:0000256" key="7">
    <source>
        <dbReference type="ARBA" id="ARBA00022695"/>
    </source>
</evidence>
<keyword evidence="5 16" id="KW-0963">Cytoplasm</keyword>
<comment type="subcellular location">
    <subcellularLocation>
        <location evidence="1 16">Cytoplasm</location>
    </subcellularLocation>
</comment>
<keyword evidence="9 16" id="KW-0479">Metal-binding</keyword>
<evidence type="ECO:0000256" key="11">
    <source>
        <dbReference type="ARBA" id="ARBA00022842"/>
    </source>
</evidence>
<keyword evidence="12 16" id="KW-0239">DNA-directed DNA polymerase</keyword>
<dbReference type="NCBIfam" id="NF002751">
    <property type="entry name" value="PRK02794.1"/>
    <property type="match status" value="1"/>
</dbReference>
<dbReference type="Gene3D" id="3.30.70.270">
    <property type="match status" value="1"/>
</dbReference>
<evidence type="ECO:0000256" key="1">
    <source>
        <dbReference type="ARBA" id="ARBA00004496"/>
    </source>
</evidence>
<keyword evidence="10 16" id="KW-0227">DNA damage</keyword>
<keyword evidence="7 16" id="KW-0548">Nucleotidyltransferase</keyword>
<dbReference type="InterPro" id="IPR022880">
    <property type="entry name" value="DNApol_IV"/>
</dbReference>
<dbReference type="OrthoDB" id="9808813at2"/>
<dbReference type="HAMAP" id="MF_01113">
    <property type="entry name" value="DNApol_IV"/>
    <property type="match status" value="1"/>
</dbReference>
<dbReference type="RefSeq" id="WP_145093384.1">
    <property type="nucleotide sequence ID" value="NZ_CP036274.1"/>
</dbReference>
<feature type="binding site" evidence="16">
    <location>
        <position position="101"/>
    </location>
    <ligand>
        <name>Mg(2+)</name>
        <dbReference type="ChEBI" id="CHEBI:18420"/>
    </ligand>
</feature>
<dbReference type="Gene3D" id="3.40.1170.60">
    <property type="match status" value="1"/>
</dbReference>
<dbReference type="SUPFAM" id="SSF100879">
    <property type="entry name" value="Lesion bypass DNA polymerase (Y-family), little finger domain"/>
    <property type="match status" value="1"/>
</dbReference>
<protein>
    <recommendedName>
        <fullName evidence="16">DNA polymerase IV</fullName>
        <shortName evidence="16">Pol IV</shortName>
        <ecNumber evidence="16">2.7.7.7</ecNumber>
    </recommendedName>
</protein>
<dbReference type="InterPro" id="IPR001126">
    <property type="entry name" value="UmuC"/>
</dbReference>
<dbReference type="SUPFAM" id="SSF56672">
    <property type="entry name" value="DNA/RNA polymerases"/>
    <property type="match status" value="1"/>
</dbReference>
<comment type="cofactor">
    <cofactor evidence="16">
        <name>Mg(2+)</name>
        <dbReference type="ChEBI" id="CHEBI:18420"/>
    </cofactor>
    <text evidence="16">Binds 2 magnesium ions per subunit.</text>
</comment>
<evidence type="ECO:0000256" key="14">
    <source>
        <dbReference type="ARBA" id="ARBA00023204"/>
    </source>
</evidence>
<keyword evidence="19" id="KW-1185">Reference proteome</keyword>
<dbReference type="InterPro" id="IPR024728">
    <property type="entry name" value="PolY_HhH_motif"/>
</dbReference>
<evidence type="ECO:0000256" key="13">
    <source>
        <dbReference type="ARBA" id="ARBA00023125"/>
    </source>
</evidence>
<dbReference type="PANTHER" id="PTHR11076:SF33">
    <property type="entry name" value="DNA POLYMERASE KAPPA"/>
    <property type="match status" value="1"/>
</dbReference>
<dbReference type="InterPro" id="IPR043128">
    <property type="entry name" value="Rev_trsase/Diguanyl_cyclase"/>
</dbReference>
<accession>A0A517YH06</accession>
<dbReference type="FunFam" id="3.40.1170.60:FF:000001">
    <property type="entry name" value="DNA polymerase IV"/>
    <property type="match status" value="1"/>
</dbReference>
<evidence type="ECO:0000256" key="4">
    <source>
        <dbReference type="ARBA" id="ARBA00022457"/>
    </source>
</evidence>
<dbReference type="EC" id="2.7.7.7" evidence="16"/>
<keyword evidence="4 16" id="KW-0515">Mutator protein</keyword>
<dbReference type="AlphaFoldDB" id="A0A517YH06"/>
<sequence length="386" mass="43026">MIIHVDMDAFYASVEERENPSLVGKPVIVGGSAAGRGVVAAANYEARKFGVHSAMATARAQRLCPQAVLIKPRIEFYAAVSQQIRGIFADYTPLIEPLSLDEAFLDVRGSAALFGSAVAIARLIQQRVRDELRLVASLGVAPNKFVAKIASDLNKPAGFVVVEQGDMQAFLDPLPISRLWGVGKVTGQNFARFGLHTIGQVRSLQLSQLQNMLGPSAEHFWRLASGQDDRAVIPDREAKSISHETTFAEDIREDETLRGWLAELVEQVARRLRRYDLKGRTIEIKIRYADFQTVTRSFTLREPTNITSELWQAALEMFDTRLANQHPPVRLLGFGVHSIVEATQPRQQDLFGEEKRGRERQIDSVADQIVARFGKQSINRGRRPSE</sequence>
<proteinExistence type="inferred from homology"/>
<gene>
    <name evidence="18" type="primary">dinB_2</name>
    <name evidence="16" type="synonym">dinB</name>
    <name evidence="18" type="ORF">ETAA8_46100</name>
</gene>
<evidence type="ECO:0000256" key="3">
    <source>
        <dbReference type="ARBA" id="ARBA00011245"/>
    </source>
</evidence>
<evidence type="ECO:0000313" key="19">
    <source>
        <dbReference type="Proteomes" id="UP000315017"/>
    </source>
</evidence>
<dbReference type="InterPro" id="IPR017961">
    <property type="entry name" value="DNA_pol_Y-fam_little_finger"/>
</dbReference>
<comment type="function">
    <text evidence="16">Poorly processive, error-prone DNA polymerase involved in untargeted mutagenesis. Copies undamaged DNA at stalled replication forks, which arise in vivo from mismatched or misaligned primer ends. These misaligned primers can be extended by PolIV. Exhibits no 3'-5' exonuclease (proofreading) activity. May be involved in translesional synthesis, in conjunction with the beta clamp from PolIII.</text>
</comment>
<dbReference type="NCBIfam" id="NF002677">
    <property type="entry name" value="PRK02406.1"/>
    <property type="match status" value="1"/>
</dbReference>
<organism evidence="18 19">
    <name type="scientific">Anatilimnocola aggregata</name>
    <dbReference type="NCBI Taxonomy" id="2528021"/>
    <lineage>
        <taxon>Bacteria</taxon>
        <taxon>Pseudomonadati</taxon>
        <taxon>Planctomycetota</taxon>
        <taxon>Planctomycetia</taxon>
        <taxon>Pirellulales</taxon>
        <taxon>Pirellulaceae</taxon>
        <taxon>Anatilimnocola</taxon>
    </lineage>
</organism>
<evidence type="ECO:0000256" key="9">
    <source>
        <dbReference type="ARBA" id="ARBA00022723"/>
    </source>
</evidence>
<dbReference type="PANTHER" id="PTHR11076">
    <property type="entry name" value="DNA REPAIR POLYMERASE UMUC / TRANSFERASE FAMILY MEMBER"/>
    <property type="match status" value="1"/>
</dbReference>
<dbReference type="InterPro" id="IPR043502">
    <property type="entry name" value="DNA/RNA_pol_sf"/>
</dbReference>
<dbReference type="CDD" id="cd03586">
    <property type="entry name" value="PolY_Pol_IV_kappa"/>
    <property type="match status" value="1"/>
</dbReference>
<keyword evidence="11 16" id="KW-0460">Magnesium</keyword>
<dbReference type="GO" id="GO:0005829">
    <property type="term" value="C:cytosol"/>
    <property type="evidence" value="ECO:0007669"/>
    <property type="project" value="TreeGrafter"/>
</dbReference>
<dbReference type="GO" id="GO:0000287">
    <property type="term" value="F:magnesium ion binding"/>
    <property type="evidence" value="ECO:0007669"/>
    <property type="project" value="UniProtKB-UniRule"/>
</dbReference>
<dbReference type="GO" id="GO:0006261">
    <property type="term" value="P:DNA-templated DNA replication"/>
    <property type="evidence" value="ECO:0007669"/>
    <property type="project" value="UniProtKB-UniRule"/>
</dbReference>
<keyword evidence="13 16" id="KW-0238">DNA-binding</keyword>
<dbReference type="InterPro" id="IPR050116">
    <property type="entry name" value="DNA_polymerase-Y"/>
</dbReference>
<dbReference type="NCBIfam" id="NF002882">
    <property type="entry name" value="PRK03348.1"/>
    <property type="match status" value="1"/>
</dbReference>
<dbReference type="EMBL" id="CP036274">
    <property type="protein sequence ID" value="QDU29499.1"/>
    <property type="molecule type" value="Genomic_DNA"/>
</dbReference>
<dbReference type="Pfam" id="PF00817">
    <property type="entry name" value="IMS"/>
    <property type="match status" value="1"/>
</dbReference>
<feature type="site" description="Substrate discrimination" evidence="16">
    <location>
        <position position="11"/>
    </location>
</feature>
<evidence type="ECO:0000256" key="2">
    <source>
        <dbReference type="ARBA" id="ARBA00010945"/>
    </source>
</evidence>
<evidence type="ECO:0000256" key="8">
    <source>
        <dbReference type="ARBA" id="ARBA00022705"/>
    </source>
</evidence>
<dbReference type="Gene3D" id="3.30.1490.100">
    <property type="entry name" value="DNA polymerase, Y-family, little finger domain"/>
    <property type="match status" value="1"/>
</dbReference>
<feature type="domain" description="UmuC" evidence="17">
    <location>
        <begin position="2"/>
        <end position="183"/>
    </location>
</feature>
<evidence type="ECO:0000256" key="10">
    <source>
        <dbReference type="ARBA" id="ARBA00022763"/>
    </source>
</evidence>
<feature type="binding site" evidence="16">
    <location>
        <position position="6"/>
    </location>
    <ligand>
        <name>Mg(2+)</name>
        <dbReference type="ChEBI" id="CHEBI:18420"/>
    </ligand>
</feature>
<evidence type="ECO:0000256" key="16">
    <source>
        <dbReference type="HAMAP-Rule" id="MF_01113"/>
    </source>
</evidence>
<keyword evidence="14 16" id="KW-0234">DNA repair</keyword>
<dbReference type="GO" id="GO:0003887">
    <property type="term" value="F:DNA-directed DNA polymerase activity"/>
    <property type="evidence" value="ECO:0007669"/>
    <property type="project" value="UniProtKB-UniRule"/>
</dbReference>
<evidence type="ECO:0000256" key="5">
    <source>
        <dbReference type="ARBA" id="ARBA00022490"/>
    </source>
</evidence>
<evidence type="ECO:0000256" key="15">
    <source>
        <dbReference type="ARBA" id="ARBA00049244"/>
    </source>
</evidence>
<comment type="subunit">
    <text evidence="3 16">Monomer.</text>
</comment>
<dbReference type="PROSITE" id="PS50173">
    <property type="entry name" value="UMUC"/>
    <property type="match status" value="1"/>
</dbReference>
<dbReference type="Pfam" id="PF11798">
    <property type="entry name" value="IMS_HHH"/>
    <property type="match status" value="1"/>
</dbReference>
<dbReference type="FunFam" id="3.30.1490.100:FF:000004">
    <property type="entry name" value="DNA polymerase IV"/>
    <property type="match status" value="1"/>
</dbReference>
<comment type="similarity">
    <text evidence="2 16">Belongs to the DNA polymerase type-Y family.</text>
</comment>
<feature type="active site" evidence="16">
    <location>
        <position position="102"/>
    </location>
</feature>
<dbReference type="KEGG" id="aagg:ETAA8_46100"/>
<evidence type="ECO:0000256" key="12">
    <source>
        <dbReference type="ARBA" id="ARBA00022932"/>
    </source>
</evidence>
<evidence type="ECO:0000259" key="17">
    <source>
        <dbReference type="PROSITE" id="PS50173"/>
    </source>
</evidence>
<dbReference type="InterPro" id="IPR036775">
    <property type="entry name" value="DNA_pol_Y-fam_lit_finger_sf"/>
</dbReference>
<dbReference type="Proteomes" id="UP000315017">
    <property type="component" value="Chromosome"/>
</dbReference>
<keyword evidence="6 16" id="KW-0808">Transferase</keyword>
<comment type="catalytic activity">
    <reaction evidence="15 16">
        <text>DNA(n) + a 2'-deoxyribonucleoside 5'-triphosphate = DNA(n+1) + diphosphate</text>
        <dbReference type="Rhea" id="RHEA:22508"/>
        <dbReference type="Rhea" id="RHEA-COMP:17339"/>
        <dbReference type="Rhea" id="RHEA-COMP:17340"/>
        <dbReference type="ChEBI" id="CHEBI:33019"/>
        <dbReference type="ChEBI" id="CHEBI:61560"/>
        <dbReference type="ChEBI" id="CHEBI:173112"/>
        <dbReference type="EC" id="2.7.7.7"/>
    </reaction>
</comment>
<dbReference type="GO" id="GO:0003684">
    <property type="term" value="F:damaged DNA binding"/>
    <property type="evidence" value="ECO:0007669"/>
    <property type="project" value="InterPro"/>
</dbReference>
<dbReference type="GO" id="GO:0006281">
    <property type="term" value="P:DNA repair"/>
    <property type="evidence" value="ECO:0007669"/>
    <property type="project" value="UniProtKB-UniRule"/>
</dbReference>
<evidence type="ECO:0000313" key="18">
    <source>
        <dbReference type="EMBL" id="QDU29499.1"/>
    </source>
</evidence>
<evidence type="ECO:0000256" key="6">
    <source>
        <dbReference type="ARBA" id="ARBA00022679"/>
    </source>
</evidence>
<dbReference type="Pfam" id="PF11799">
    <property type="entry name" value="IMS_C"/>
    <property type="match status" value="1"/>
</dbReference>
<reference evidence="18 19" key="1">
    <citation type="submission" date="2019-02" db="EMBL/GenBank/DDBJ databases">
        <title>Deep-cultivation of Planctomycetes and their phenomic and genomic characterization uncovers novel biology.</title>
        <authorList>
            <person name="Wiegand S."/>
            <person name="Jogler M."/>
            <person name="Boedeker C."/>
            <person name="Pinto D."/>
            <person name="Vollmers J."/>
            <person name="Rivas-Marin E."/>
            <person name="Kohn T."/>
            <person name="Peeters S.H."/>
            <person name="Heuer A."/>
            <person name="Rast P."/>
            <person name="Oberbeckmann S."/>
            <person name="Bunk B."/>
            <person name="Jeske O."/>
            <person name="Meyerdierks A."/>
            <person name="Storesund J.E."/>
            <person name="Kallscheuer N."/>
            <person name="Luecker S."/>
            <person name="Lage O.M."/>
            <person name="Pohl T."/>
            <person name="Merkel B.J."/>
            <person name="Hornburger P."/>
            <person name="Mueller R.-W."/>
            <person name="Bruemmer F."/>
            <person name="Labrenz M."/>
            <person name="Spormann A.M."/>
            <person name="Op den Camp H."/>
            <person name="Overmann J."/>
            <person name="Amann R."/>
            <person name="Jetten M.S.M."/>
            <person name="Mascher T."/>
            <person name="Medema M.H."/>
            <person name="Devos D.P."/>
            <person name="Kaster A.-K."/>
            <person name="Ovreas L."/>
            <person name="Rohde M."/>
            <person name="Galperin M.Y."/>
            <person name="Jogler C."/>
        </authorList>
    </citation>
    <scope>NUCLEOTIDE SEQUENCE [LARGE SCALE GENOMIC DNA]</scope>
    <source>
        <strain evidence="18 19">ETA_A8</strain>
    </source>
</reference>
<dbReference type="GO" id="GO:0042276">
    <property type="term" value="P:error-prone translesion synthesis"/>
    <property type="evidence" value="ECO:0007669"/>
    <property type="project" value="TreeGrafter"/>
</dbReference>
<dbReference type="GO" id="GO:0009432">
    <property type="term" value="P:SOS response"/>
    <property type="evidence" value="ECO:0007669"/>
    <property type="project" value="TreeGrafter"/>
</dbReference>